<dbReference type="STRING" id="990285.RGCCGE502_16860"/>
<reference evidence="1 2" key="1">
    <citation type="journal article" date="2012" name="J. Bacteriol.">
        <title>Genome sequence of Rhizobium grahamii CCGE502, a broad-host-range symbiont with low nodulation competitiveness in Phaseolus vulgaris.</title>
        <authorList>
            <person name="Althabegoiti M.J."/>
            <person name="Lozano L."/>
            <person name="Torres-Tejerizo G."/>
            <person name="Ormeno-Orrillo E."/>
            <person name="Rogel M.A."/>
            <person name="Gonzalez V."/>
            <person name="Martinez-Romero E."/>
        </authorList>
    </citation>
    <scope>NUCLEOTIDE SEQUENCE [LARGE SCALE GENOMIC DNA]</scope>
    <source>
        <strain evidence="1 2">CCGE 502</strain>
    </source>
</reference>
<comment type="caution">
    <text evidence="1">The sequence shown here is derived from an EMBL/GenBank/DDBJ whole genome shotgun (WGS) entry which is preliminary data.</text>
</comment>
<proteinExistence type="predicted"/>
<sequence>METRKSGASDTASPFQAAGEIDLVWWICRFKMAHKIFLSSGDADLLNDEIVETISVLPGDFHSLDEGF</sequence>
<accession>S3HE98</accession>
<evidence type="ECO:0000313" key="2">
    <source>
        <dbReference type="Proteomes" id="UP000014411"/>
    </source>
</evidence>
<protein>
    <submittedName>
        <fullName evidence="1">Uncharacterized protein</fullName>
    </submittedName>
</protein>
<dbReference type="EMBL" id="AEYE02000017">
    <property type="protein sequence ID" value="EPE97054.1"/>
    <property type="molecule type" value="Genomic_DNA"/>
</dbReference>
<dbReference type="Proteomes" id="UP000014411">
    <property type="component" value="Unassembled WGS sequence"/>
</dbReference>
<dbReference type="HOGENOM" id="CLU_2791077_0_0_5"/>
<dbReference type="AlphaFoldDB" id="S3HE98"/>
<evidence type="ECO:0000313" key="1">
    <source>
        <dbReference type="EMBL" id="EPE97054.1"/>
    </source>
</evidence>
<gene>
    <name evidence="1" type="ORF">RGCCGE502_16860</name>
</gene>
<dbReference type="RefSeq" id="WP_016555367.1">
    <property type="nucleotide sequence ID" value="NZ_AEYE02000017.1"/>
</dbReference>
<organism evidence="1 2">
    <name type="scientific">Rhizobium grahamii CCGE 502</name>
    <dbReference type="NCBI Taxonomy" id="990285"/>
    <lineage>
        <taxon>Bacteria</taxon>
        <taxon>Pseudomonadati</taxon>
        <taxon>Pseudomonadota</taxon>
        <taxon>Alphaproteobacteria</taxon>
        <taxon>Hyphomicrobiales</taxon>
        <taxon>Rhizobiaceae</taxon>
        <taxon>Rhizobium/Agrobacterium group</taxon>
        <taxon>Rhizobium</taxon>
    </lineage>
</organism>
<name>S3HE98_9HYPH</name>
<keyword evidence="2" id="KW-1185">Reference proteome</keyword>